<keyword evidence="7" id="KW-1185">Reference proteome</keyword>
<keyword evidence="3" id="KW-0713">Self-incompatibility</keyword>
<dbReference type="EMBL" id="KZ772695">
    <property type="protein sequence ID" value="PTQ43669.1"/>
    <property type="molecule type" value="Genomic_DNA"/>
</dbReference>
<dbReference type="AlphaFoldDB" id="A0A2R6XCD0"/>
<evidence type="ECO:0000313" key="7">
    <source>
        <dbReference type="Proteomes" id="UP000244005"/>
    </source>
</evidence>
<evidence type="ECO:0000256" key="2">
    <source>
        <dbReference type="ARBA" id="ARBA00005581"/>
    </source>
</evidence>
<sequence>MDPCSMVYSCEPARSMIIDIVISVSFQWFCTSLSIQLIISKNTTSICFRGMATNVTQSTLQLIFLNSCVALCITPTLTAGFGVQIQNEVSGPINLRCHDKTGAVKEKVLPEMKCETWEFTEPEIWTCDFLWRFSMRQLRQCFQVFKHDNFTPYLFCNMCIWRVRMQGFEIKLSDGTFLHVFDWQAVVDSRQL</sequence>
<accession>A0A2R6XCD0</accession>
<evidence type="ECO:0000256" key="5">
    <source>
        <dbReference type="ARBA" id="ARBA00022729"/>
    </source>
</evidence>
<dbReference type="GO" id="GO:0005576">
    <property type="term" value="C:extracellular region"/>
    <property type="evidence" value="ECO:0007669"/>
    <property type="project" value="UniProtKB-SubCell"/>
</dbReference>
<organism evidence="6 7">
    <name type="scientific">Marchantia polymorpha</name>
    <name type="common">Common liverwort</name>
    <name type="synonym">Marchantia aquatica</name>
    <dbReference type="NCBI Taxonomy" id="3197"/>
    <lineage>
        <taxon>Eukaryota</taxon>
        <taxon>Viridiplantae</taxon>
        <taxon>Streptophyta</taxon>
        <taxon>Embryophyta</taxon>
        <taxon>Marchantiophyta</taxon>
        <taxon>Marchantiopsida</taxon>
        <taxon>Marchantiidae</taxon>
        <taxon>Marchantiales</taxon>
        <taxon>Marchantiaceae</taxon>
        <taxon>Marchantia</taxon>
    </lineage>
</organism>
<keyword evidence="5" id="KW-0732">Signal</keyword>
<evidence type="ECO:0000256" key="4">
    <source>
        <dbReference type="ARBA" id="ARBA00022525"/>
    </source>
</evidence>
<comment type="similarity">
    <text evidence="2">Belongs to the plant self-incompatibility (S1) protein family.</text>
</comment>
<name>A0A2R6XCD0_MARPO</name>
<dbReference type="Proteomes" id="UP000244005">
    <property type="component" value="Unassembled WGS sequence"/>
</dbReference>
<keyword evidence="4" id="KW-0964">Secreted</keyword>
<protein>
    <recommendedName>
        <fullName evidence="8">S-protein homolog</fullName>
    </recommendedName>
</protein>
<gene>
    <name evidence="6" type="ORF">MARPO_0023s0013</name>
</gene>
<dbReference type="GO" id="GO:0060320">
    <property type="term" value="P:rejection of self pollen"/>
    <property type="evidence" value="ECO:0007669"/>
    <property type="project" value="UniProtKB-KW"/>
</dbReference>
<dbReference type="Gramene" id="Mp2g10440.1">
    <property type="protein sequence ID" value="Mp2g10440.1.cds"/>
    <property type="gene ID" value="Mp2g10440"/>
</dbReference>
<evidence type="ECO:0000256" key="3">
    <source>
        <dbReference type="ARBA" id="ARBA00022471"/>
    </source>
</evidence>
<dbReference type="Pfam" id="PF05938">
    <property type="entry name" value="Self-incomp_S1"/>
    <property type="match status" value="1"/>
</dbReference>
<reference evidence="7" key="1">
    <citation type="journal article" date="2017" name="Cell">
        <title>Insights into land plant evolution garnered from the Marchantia polymorpha genome.</title>
        <authorList>
            <person name="Bowman J.L."/>
            <person name="Kohchi T."/>
            <person name="Yamato K.T."/>
            <person name="Jenkins J."/>
            <person name="Shu S."/>
            <person name="Ishizaki K."/>
            <person name="Yamaoka S."/>
            <person name="Nishihama R."/>
            <person name="Nakamura Y."/>
            <person name="Berger F."/>
            <person name="Adam C."/>
            <person name="Aki S.S."/>
            <person name="Althoff F."/>
            <person name="Araki T."/>
            <person name="Arteaga-Vazquez M.A."/>
            <person name="Balasubrmanian S."/>
            <person name="Barry K."/>
            <person name="Bauer D."/>
            <person name="Boehm C.R."/>
            <person name="Briginshaw L."/>
            <person name="Caballero-Perez J."/>
            <person name="Catarino B."/>
            <person name="Chen F."/>
            <person name="Chiyoda S."/>
            <person name="Chovatia M."/>
            <person name="Davies K.M."/>
            <person name="Delmans M."/>
            <person name="Demura T."/>
            <person name="Dierschke T."/>
            <person name="Dolan L."/>
            <person name="Dorantes-Acosta A.E."/>
            <person name="Eklund D.M."/>
            <person name="Florent S.N."/>
            <person name="Flores-Sandoval E."/>
            <person name="Fujiyama A."/>
            <person name="Fukuzawa H."/>
            <person name="Galik B."/>
            <person name="Grimanelli D."/>
            <person name="Grimwood J."/>
            <person name="Grossniklaus U."/>
            <person name="Hamada T."/>
            <person name="Haseloff J."/>
            <person name="Hetherington A.J."/>
            <person name="Higo A."/>
            <person name="Hirakawa Y."/>
            <person name="Hundley H.N."/>
            <person name="Ikeda Y."/>
            <person name="Inoue K."/>
            <person name="Inoue S.I."/>
            <person name="Ishida S."/>
            <person name="Jia Q."/>
            <person name="Kakita M."/>
            <person name="Kanazawa T."/>
            <person name="Kawai Y."/>
            <person name="Kawashima T."/>
            <person name="Kennedy M."/>
            <person name="Kinose K."/>
            <person name="Kinoshita T."/>
            <person name="Kohara Y."/>
            <person name="Koide E."/>
            <person name="Komatsu K."/>
            <person name="Kopischke S."/>
            <person name="Kubo M."/>
            <person name="Kyozuka J."/>
            <person name="Lagercrantz U."/>
            <person name="Lin S.S."/>
            <person name="Lindquist E."/>
            <person name="Lipzen A.M."/>
            <person name="Lu C.W."/>
            <person name="De Luna E."/>
            <person name="Martienssen R.A."/>
            <person name="Minamino N."/>
            <person name="Mizutani M."/>
            <person name="Mizutani M."/>
            <person name="Mochizuki N."/>
            <person name="Monte I."/>
            <person name="Mosher R."/>
            <person name="Nagasaki H."/>
            <person name="Nakagami H."/>
            <person name="Naramoto S."/>
            <person name="Nishitani K."/>
            <person name="Ohtani M."/>
            <person name="Okamoto T."/>
            <person name="Okumura M."/>
            <person name="Phillips J."/>
            <person name="Pollak B."/>
            <person name="Reinders A."/>
            <person name="Rovekamp M."/>
            <person name="Sano R."/>
            <person name="Sawa S."/>
            <person name="Schmid M.W."/>
            <person name="Shirakawa M."/>
            <person name="Solano R."/>
            <person name="Spunde A."/>
            <person name="Suetsugu N."/>
            <person name="Sugano S."/>
            <person name="Sugiyama A."/>
            <person name="Sun R."/>
            <person name="Suzuki Y."/>
            <person name="Takenaka M."/>
            <person name="Takezawa D."/>
            <person name="Tomogane H."/>
            <person name="Tsuzuki M."/>
            <person name="Ueda T."/>
            <person name="Umeda M."/>
            <person name="Ward J.M."/>
            <person name="Watanabe Y."/>
            <person name="Yazaki K."/>
            <person name="Yokoyama R."/>
            <person name="Yoshitake Y."/>
            <person name="Yotsui I."/>
            <person name="Zachgo S."/>
            <person name="Schmutz J."/>
        </authorList>
    </citation>
    <scope>NUCLEOTIDE SEQUENCE [LARGE SCALE GENOMIC DNA]</scope>
    <source>
        <strain evidence="7">Tak-1</strain>
    </source>
</reference>
<evidence type="ECO:0008006" key="8">
    <source>
        <dbReference type="Google" id="ProtNLM"/>
    </source>
</evidence>
<evidence type="ECO:0000256" key="1">
    <source>
        <dbReference type="ARBA" id="ARBA00004613"/>
    </source>
</evidence>
<proteinExistence type="inferred from homology"/>
<dbReference type="InterPro" id="IPR010264">
    <property type="entry name" value="Self-incomp_S1"/>
</dbReference>
<comment type="subcellular location">
    <subcellularLocation>
        <location evidence="1">Secreted</location>
    </subcellularLocation>
</comment>
<evidence type="ECO:0000313" key="6">
    <source>
        <dbReference type="EMBL" id="PTQ43669.1"/>
    </source>
</evidence>